<dbReference type="PROSITE" id="PS50105">
    <property type="entry name" value="SAM_DOMAIN"/>
    <property type="match status" value="1"/>
</dbReference>
<dbReference type="InterPro" id="IPR001660">
    <property type="entry name" value="SAM"/>
</dbReference>
<keyword evidence="1" id="KW-0677">Repeat</keyword>
<feature type="compositionally biased region" description="Basic and acidic residues" evidence="2">
    <location>
        <begin position="182"/>
        <end position="237"/>
    </location>
</feature>
<reference evidence="4" key="1">
    <citation type="journal article" date="2023" name="bioRxiv">
        <title>Improved chromosome-level genome assembly for marigold (Tagetes erecta).</title>
        <authorList>
            <person name="Jiang F."/>
            <person name="Yuan L."/>
            <person name="Wang S."/>
            <person name="Wang H."/>
            <person name="Xu D."/>
            <person name="Wang A."/>
            <person name="Fan W."/>
        </authorList>
    </citation>
    <scope>NUCLEOTIDE SEQUENCE</scope>
    <source>
        <strain evidence="4">WSJ</strain>
        <tissue evidence="4">Leaf</tissue>
    </source>
</reference>
<dbReference type="InterPro" id="IPR013761">
    <property type="entry name" value="SAM/pointed_sf"/>
</dbReference>
<organism evidence="4 5">
    <name type="scientific">Tagetes erecta</name>
    <name type="common">African marigold</name>
    <dbReference type="NCBI Taxonomy" id="13708"/>
    <lineage>
        <taxon>Eukaryota</taxon>
        <taxon>Viridiplantae</taxon>
        <taxon>Streptophyta</taxon>
        <taxon>Embryophyta</taxon>
        <taxon>Tracheophyta</taxon>
        <taxon>Spermatophyta</taxon>
        <taxon>Magnoliopsida</taxon>
        <taxon>eudicotyledons</taxon>
        <taxon>Gunneridae</taxon>
        <taxon>Pentapetalae</taxon>
        <taxon>asterids</taxon>
        <taxon>campanulids</taxon>
        <taxon>Asterales</taxon>
        <taxon>Asteraceae</taxon>
        <taxon>Asteroideae</taxon>
        <taxon>Heliantheae alliance</taxon>
        <taxon>Tageteae</taxon>
        <taxon>Tagetes</taxon>
    </lineage>
</organism>
<accession>A0AAD8K5P3</accession>
<dbReference type="PANTHER" id="PTHR10627">
    <property type="entry name" value="SCP160"/>
    <property type="match status" value="1"/>
</dbReference>
<evidence type="ECO:0000313" key="5">
    <source>
        <dbReference type="Proteomes" id="UP001229421"/>
    </source>
</evidence>
<evidence type="ECO:0000256" key="2">
    <source>
        <dbReference type="SAM" id="MobiDB-lite"/>
    </source>
</evidence>
<protein>
    <recommendedName>
        <fullName evidence="3">SAM domain-containing protein</fullName>
    </recommendedName>
</protein>
<sequence length="451" mass="51667">MAEPSRVTITLGHTGQVVRRSGSVLDTEVSDTVPAARSKRSVRDRLGTSVDALQLDNKRLRGENGRWDLNTDSHLSKEDLRFKIMKKTQNNDPENTTDLRHMLSRRARPATTNSITYHKLHESRHVTQRVHESWDNSEHMYEVRDKSRHMPEPRNERQSMYWPRDDRPCWPESRGGRPCGIESRDDRRHGPESRNDRRHELESRDDWRHGPESRDDRRHGPESRDDRQIPFKPRDCRPCMPEPLEATRLTKLNDVRPCVPGSINGSMTGQYTSIRTSEDRPRKGFVGSSYSSWTLDNIRRKSPDRVSNTLRGLSPQRTHAYKGSRSVAAYARREAGEVSRSVAPTTSFLEKRSLSVGPQRSLEATRLVAPTPLPGGNMQGSQYPVKHLTVEGFLRSLGLEKFMISFKVEEIDMAALSQMGDQDLKDLGIPMGPRKKILLALLPHIKRRQAR</sequence>
<dbReference type="AlphaFoldDB" id="A0AAD8K5P3"/>
<evidence type="ECO:0000256" key="1">
    <source>
        <dbReference type="ARBA" id="ARBA00022737"/>
    </source>
</evidence>
<evidence type="ECO:0000259" key="3">
    <source>
        <dbReference type="PROSITE" id="PS50105"/>
    </source>
</evidence>
<proteinExistence type="predicted"/>
<dbReference type="PANTHER" id="PTHR10627:SF74">
    <property type="entry name" value="OS08G0526500 PROTEIN"/>
    <property type="match status" value="1"/>
</dbReference>
<dbReference type="Pfam" id="PF00536">
    <property type="entry name" value="SAM_1"/>
    <property type="match status" value="1"/>
</dbReference>
<gene>
    <name evidence="4" type="ORF">QVD17_31488</name>
</gene>
<keyword evidence="5" id="KW-1185">Reference proteome</keyword>
<dbReference type="EMBL" id="JAUHHV010000008">
    <property type="protein sequence ID" value="KAK1415703.1"/>
    <property type="molecule type" value="Genomic_DNA"/>
</dbReference>
<comment type="caution">
    <text evidence="4">The sequence shown here is derived from an EMBL/GenBank/DDBJ whole genome shotgun (WGS) entry which is preliminary data.</text>
</comment>
<dbReference type="Gene3D" id="1.10.150.50">
    <property type="entry name" value="Transcription Factor, Ets-1"/>
    <property type="match status" value="1"/>
</dbReference>
<dbReference type="Proteomes" id="UP001229421">
    <property type="component" value="Unassembled WGS sequence"/>
</dbReference>
<evidence type="ECO:0000313" key="4">
    <source>
        <dbReference type="EMBL" id="KAK1415703.1"/>
    </source>
</evidence>
<dbReference type="SMART" id="SM00454">
    <property type="entry name" value="SAM"/>
    <property type="match status" value="1"/>
</dbReference>
<dbReference type="SUPFAM" id="SSF47769">
    <property type="entry name" value="SAM/Pointed domain"/>
    <property type="match status" value="1"/>
</dbReference>
<feature type="region of interest" description="Disordered" evidence="2">
    <location>
        <begin position="141"/>
        <end position="240"/>
    </location>
</feature>
<feature type="domain" description="SAM" evidence="3">
    <location>
        <begin position="389"/>
        <end position="448"/>
    </location>
</feature>
<name>A0AAD8K5P3_TARER</name>
<feature type="compositionally biased region" description="Basic and acidic residues" evidence="2">
    <location>
        <begin position="141"/>
        <end position="169"/>
    </location>
</feature>